<reference evidence="2" key="2">
    <citation type="submission" date="2021-04" db="EMBL/GenBank/DDBJ databases">
        <authorList>
            <person name="Gilroy R."/>
        </authorList>
    </citation>
    <scope>NUCLEOTIDE SEQUENCE</scope>
    <source>
        <strain evidence="2">ChiSjej1B19-5720</strain>
    </source>
</reference>
<evidence type="ECO:0008006" key="4">
    <source>
        <dbReference type="Google" id="ProtNLM"/>
    </source>
</evidence>
<sequence>MRKTEFKVHTIYSREDILQMEKVSGRKMRHLGLGITGAVFILYLAVVLWEVVQGDGHACIFPFISGGVLDVVLLAILAICFVMIFCMPYLQRHKILKDLPGGVLKANYYFYERTFQYGWGETFTTVGYVEIQEFISLPNSFYIKAKDVSYWVKKSDFQVGTPEEFLEFMKGKVKCKVIEKTA</sequence>
<protein>
    <recommendedName>
        <fullName evidence="4">YcxB-like protein domain-containing protein</fullName>
    </recommendedName>
</protein>
<dbReference type="Proteomes" id="UP000823842">
    <property type="component" value="Unassembled WGS sequence"/>
</dbReference>
<evidence type="ECO:0000256" key="1">
    <source>
        <dbReference type="SAM" id="Phobius"/>
    </source>
</evidence>
<feature type="transmembrane region" description="Helical" evidence="1">
    <location>
        <begin position="71"/>
        <end position="90"/>
    </location>
</feature>
<name>A0A9D2LT85_9FIRM</name>
<keyword evidence="1" id="KW-0812">Transmembrane</keyword>
<keyword evidence="1" id="KW-0472">Membrane</keyword>
<dbReference type="AlphaFoldDB" id="A0A9D2LT85"/>
<evidence type="ECO:0000313" key="3">
    <source>
        <dbReference type="Proteomes" id="UP000823842"/>
    </source>
</evidence>
<feature type="transmembrane region" description="Helical" evidence="1">
    <location>
        <begin position="31"/>
        <end position="51"/>
    </location>
</feature>
<evidence type="ECO:0000313" key="2">
    <source>
        <dbReference type="EMBL" id="HJB28721.1"/>
    </source>
</evidence>
<reference evidence="2" key="1">
    <citation type="journal article" date="2021" name="PeerJ">
        <title>Extensive microbial diversity within the chicken gut microbiome revealed by metagenomics and culture.</title>
        <authorList>
            <person name="Gilroy R."/>
            <person name="Ravi A."/>
            <person name="Getino M."/>
            <person name="Pursley I."/>
            <person name="Horton D.L."/>
            <person name="Alikhan N.F."/>
            <person name="Baker D."/>
            <person name="Gharbi K."/>
            <person name="Hall N."/>
            <person name="Watson M."/>
            <person name="Adriaenssens E.M."/>
            <person name="Foster-Nyarko E."/>
            <person name="Jarju S."/>
            <person name="Secka A."/>
            <person name="Antonio M."/>
            <person name="Oren A."/>
            <person name="Chaudhuri R.R."/>
            <person name="La Ragione R."/>
            <person name="Hildebrand F."/>
            <person name="Pallen M.J."/>
        </authorList>
    </citation>
    <scope>NUCLEOTIDE SEQUENCE</scope>
    <source>
        <strain evidence="2">ChiSjej1B19-5720</strain>
    </source>
</reference>
<dbReference type="EMBL" id="DWYZ01000152">
    <property type="protein sequence ID" value="HJB28721.1"/>
    <property type="molecule type" value="Genomic_DNA"/>
</dbReference>
<proteinExistence type="predicted"/>
<gene>
    <name evidence="2" type="ORF">IAA06_07995</name>
</gene>
<comment type="caution">
    <text evidence="2">The sequence shown here is derived from an EMBL/GenBank/DDBJ whole genome shotgun (WGS) entry which is preliminary data.</text>
</comment>
<accession>A0A9D2LT85</accession>
<keyword evidence="1" id="KW-1133">Transmembrane helix</keyword>
<organism evidence="2 3">
    <name type="scientific">Candidatus Blautia faecavium</name>
    <dbReference type="NCBI Taxonomy" id="2838487"/>
    <lineage>
        <taxon>Bacteria</taxon>
        <taxon>Bacillati</taxon>
        <taxon>Bacillota</taxon>
        <taxon>Clostridia</taxon>
        <taxon>Lachnospirales</taxon>
        <taxon>Lachnospiraceae</taxon>
        <taxon>Blautia</taxon>
    </lineage>
</organism>